<evidence type="ECO:0000256" key="1">
    <source>
        <dbReference type="ARBA" id="ARBA00004107"/>
    </source>
</evidence>
<evidence type="ECO:0000256" key="12">
    <source>
        <dbReference type="ARBA" id="ARBA00023180"/>
    </source>
</evidence>
<feature type="transmembrane region" description="Helical" evidence="15">
    <location>
        <begin position="251"/>
        <end position="273"/>
    </location>
</feature>
<feature type="transmembrane region" description="Helical" evidence="15">
    <location>
        <begin position="285"/>
        <end position="309"/>
    </location>
</feature>
<feature type="transmembrane region" description="Helical" evidence="15">
    <location>
        <begin position="181"/>
        <end position="199"/>
    </location>
</feature>
<evidence type="ECO:0000256" key="3">
    <source>
        <dbReference type="ARBA" id="ARBA00022448"/>
    </source>
</evidence>
<keyword evidence="9" id="KW-0915">Sodium</keyword>
<evidence type="ECO:0000256" key="6">
    <source>
        <dbReference type="ARBA" id="ARBA00022753"/>
    </source>
</evidence>
<feature type="domain" description="Amino acid transporter transmembrane" evidence="16">
    <location>
        <begin position="57"/>
        <end position="434"/>
    </location>
</feature>
<protein>
    <submittedName>
        <fullName evidence="17">Transmembrane amino acid transporter protein</fullName>
    </submittedName>
</protein>
<evidence type="ECO:0000256" key="9">
    <source>
        <dbReference type="ARBA" id="ARBA00023053"/>
    </source>
</evidence>
<keyword evidence="18" id="KW-1185">Reference proteome</keyword>
<evidence type="ECO:0000256" key="5">
    <source>
        <dbReference type="ARBA" id="ARBA00022723"/>
    </source>
</evidence>
<keyword evidence="12" id="KW-0325">Glycoprotein</keyword>
<dbReference type="PANTHER" id="PTHR22950:SF244">
    <property type="entry name" value="NEUTRAL AMINO ACID TRANSPORTER 9"/>
    <property type="match status" value="1"/>
</dbReference>
<keyword evidence="10 15" id="KW-0472">Membrane</keyword>
<dbReference type="GO" id="GO:0005765">
    <property type="term" value="C:lysosomal membrane"/>
    <property type="evidence" value="ECO:0007669"/>
    <property type="project" value="UniProtKB-SubCell"/>
</dbReference>
<evidence type="ECO:0000256" key="4">
    <source>
        <dbReference type="ARBA" id="ARBA00022692"/>
    </source>
</evidence>
<dbReference type="InParanoid" id="W7XEX7"/>
<evidence type="ECO:0000256" key="7">
    <source>
        <dbReference type="ARBA" id="ARBA00022970"/>
    </source>
</evidence>
<dbReference type="GO" id="GO:0046872">
    <property type="term" value="F:metal ion binding"/>
    <property type="evidence" value="ECO:0007669"/>
    <property type="project" value="UniProtKB-KW"/>
</dbReference>
<gene>
    <name evidence="17" type="ORF">TTHERM_001044430</name>
</gene>
<evidence type="ECO:0000313" key="17">
    <source>
        <dbReference type="EMBL" id="EWS72541.1"/>
    </source>
</evidence>
<evidence type="ECO:0000313" key="18">
    <source>
        <dbReference type="Proteomes" id="UP000009168"/>
    </source>
</evidence>
<evidence type="ECO:0000256" key="13">
    <source>
        <dbReference type="ARBA" id="ARBA00023228"/>
    </source>
</evidence>
<dbReference type="EMBL" id="GG662530">
    <property type="protein sequence ID" value="EWS72541.1"/>
    <property type="molecule type" value="Genomic_DNA"/>
</dbReference>
<organism evidence="17 18">
    <name type="scientific">Tetrahymena thermophila (strain SB210)</name>
    <dbReference type="NCBI Taxonomy" id="312017"/>
    <lineage>
        <taxon>Eukaryota</taxon>
        <taxon>Sar</taxon>
        <taxon>Alveolata</taxon>
        <taxon>Ciliophora</taxon>
        <taxon>Intramacronucleata</taxon>
        <taxon>Oligohymenophorea</taxon>
        <taxon>Hymenostomatida</taxon>
        <taxon>Tetrahymenina</taxon>
        <taxon>Tetrahymenidae</taxon>
        <taxon>Tetrahymena</taxon>
    </lineage>
</organism>
<evidence type="ECO:0000256" key="8">
    <source>
        <dbReference type="ARBA" id="ARBA00022989"/>
    </source>
</evidence>
<dbReference type="GeneID" id="24441524"/>
<name>W7XEX7_TETTS</name>
<feature type="transmembrane region" description="Helical" evidence="15">
    <location>
        <begin position="329"/>
        <end position="352"/>
    </location>
</feature>
<comment type="similarity">
    <text evidence="14">Belongs to the amino acid/polyamine transporter 2 family. SLC38A9 subfamily.</text>
</comment>
<dbReference type="AlphaFoldDB" id="W7XEX7"/>
<keyword evidence="6" id="KW-0967">Endosome</keyword>
<evidence type="ECO:0000256" key="14">
    <source>
        <dbReference type="ARBA" id="ARBA00038442"/>
    </source>
</evidence>
<feature type="transmembrane region" description="Helical" evidence="15">
    <location>
        <begin position="373"/>
        <end position="390"/>
    </location>
</feature>
<feature type="transmembrane region" description="Helical" evidence="15">
    <location>
        <begin position="396"/>
        <end position="417"/>
    </location>
</feature>
<keyword evidence="5" id="KW-0479">Metal-binding</keyword>
<evidence type="ECO:0000256" key="10">
    <source>
        <dbReference type="ARBA" id="ARBA00023136"/>
    </source>
</evidence>
<dbReference type="STRING" id="312017.W7XEX7"/>
<reference evidence="18" key="1">
    <citation type="journal article" date="2006" name="PLoS Biol.">
        <title>Macronuclear genome sequence of the ciliate Tetrahymena thermophila, a model eukaryote.</title>
        <authorList>
            <person name="Eisen J.A."/>
            <person name="Coyne R.S."/>
            <person name="Wu M."/>
            <person name="Wu D."/>
            <person name="Thiagarajan M."/>
            <person name="Wortman J.R."/>
            <person name="Badger J.H."/>
            <person name="Ren Q."/>
            <person name="Amedeo P."/>
            <person name="Jones K.M."/>
            <person name="Tallon L.J."/>
            <person name="Delcher A.L."/>
            <person name="Salzberg S.L."/>
            <person name="Silva J.C."/>
            <person name="Haas B.J."/>
            <person name="Majoros W.H."/>
            <person name="Farzad M."/>
            <person name="Carlton J.M."/>
            <person name="Smith R.K. Jr."/>
            <person name="Garg J."/>
            <person name="Pearlman R.E."/>
            <person name="Karrer K.M."/>
            <person name="Sun L."/>
            <person name="Manning G."/>
            <person name="Elde N.C."/>
            <person name="Turkewitz A.P."/>
            <person name="Asai D.J."/>
            <person name="Wilkes D.E."/>
            <person name="Wang Y."/>
            <person name="Cai H."/>
            <person name="Collins K."/>
            <person name="Stewart B.A."/>
            <person name="Lee S.R."/>
            <person name="Wilamowska K."/>
            <person name="Weinberg Z."/>
            <person name="Ruzzo W.L."/>
            <person name="Wloga D."/>
            <person name="Gaertig J."/>
            <person name="Frankel J."/>
            <person name="Tsao C.-C."/>
            <person name="Gorovsky M.A."/>
            <person name="Keeling P.J."/>
            <person name="Waller R.F."/>
            <person name="Patron N.J."/>
            <person name="Cherry J.M."/>
            <person name="Stover N.A."/>
            <person name="Krieger C.J."/>
            <person name="del Toro C."/>
            <person name="Ryder H.F."/>
            <person name="Williamson S.C."/>
            <person name="Barbeau R.A."/>
            <person name="Hamilton E.P."/>
            <person name="Orias E."/>
        </authorList>
    </citation>
    <scope>NUCLEOTIDE SEQUENCE [LARGE SCALE GENOMIC DNA]</scope>
    <source>
        <strain evidence="18">SB210</strain>
    </source>
</reference>
<proteinExistence type="inferred from homology"/>
<keyword evidence="4 15" id="KW-0812">Transmembrane</keyword>
<keyword evidence="7" id="KW-0029">Amino-acid transport</keyword>
<dbReference type="RefSeq" id="XP_012654921.1">
    <property type="nucleotide sequence ID" value="XM_012799467.1"/>
</dbReference>
<dbReference type="InterPro" id="IPR013057">
    <property type="entry name" value="AA_transpt_TM"/>
</dbReference>
<dbReference type="OrthoDB" id="294730at2759"/>
<dbReference type="GO" id="GO:0031902">
    <property type="term" value="C:late endosome membrane"/>
    <property type="evidence" value="ECO:0007669"/>
    <property type="project" value="UniProtKB-SubCell"/>
</dbReference>
<comment type="subcellular location">
    <subcellularLocation>
        <location evidence="1">Late endosome membrane</location>
        <topology evidence="1">Multi-pass membrane protein</topology>
    </subcellularLocation>
    <subcellularLocation>
        <location evidence="2">Lysosome membrane</location>
        <topology evidence="2">Multi-pass membrane protein</topology>
    </subcellularLocation>
</comment>
<evidence type="ECO:0000256" key="2">
    <source>
        <dbReference type="ARBA" id="ARBA00004155"/>
    </source>
</evidence>
<sequence length="492" mass="55679">MTTNQEEIIQYDQFLERAQNEAEKEHNEDDKKKSFRNSMRMSIAEFVHHKKNRSIHVILSMANSTIGSVALVLPASVLQGGLILAIICMTIIGFINYVTCYFISVYQREDEIDLASIVRRILGPKWKVAFILSSAFQLFVACIIYFLLINSICYPIIQFIMHKCGTENYGSSKEIVFDKFSIQYQAMILFVPVFLLCSLKELNFIVKLGRIGVTSIFAYGIFLLYCFIENISDGNVSEYWDEQMSLFSKNIVGVAGPFSFAFFVHTIVSQITATNINFKENPRNIGYGYLIVYFAYAYFSIVGSIGVVGRKTNYKDASNINDFFGSDDVGPVVVDILYLIHLITALPTLCHVSRSQFFILIQGETKPVSQFQMLLYNATFCCLGLLFQILCIDPSVIIEVNGSVCCFFIVYIIPFFFRLRESKRLAQGVEDSVQNNLVNYTDSTNSKQEDPLDAKRRAPIGILEKIFWAFAMLVGLFLAVVTLLSIFGVNLG</sequence>
<evidence type="ECO:0000259" key="16">
    <source>
        <dbReference type="Pfam" id="PF01490"/>
    </source>
</evidence>
<dbReference type="GO" id="GO:0015179">
    <property type="term" value="F:L-amino acid transmembrane transporter activity"/>
    <property type="evidence" value="ECO:0007669"/>
    <property type="project" value="TreeGrafter"/>
</dbReference>
<feature type="transmembrane region" description="Helical" evidence="15">
    <location>
        <begin position="211"/>
        <end position="231"/>
    </location>
</feature>
<keyword evidence="3" id="KW-0813">Transport</keyword>
<keyword evidence="13" id="KW-0458">Lysosome</keyword>
<keyword evidence="8 15" id="KW-1133">Transmembrane helix</keyword>
<keyword evidence="11" id="KW-1015">Disulfide bond</keyword>
<accession>W7XEX7</accession>
<dbReference type="KEGG" id="tet:TTHERM_001044430"/>
<evidence type="ECO:0000256" key="15">
    <source>
        <dbReference type="SAM" id="Phobius"/>
    </source>
</evidence>
<dbReference type="PANTHER" id="PTHR22950">
    <property type="entry name" value="AMINO ACID TRANSPORTER"/>
    <property type="match status" value="1"/>
</dbReference>
<feature type="transmembrane region" description="Helical" evidence="15">
    <location>
        <begin position="83"/>
        <end position="107"/>
    </location>
</feature>
<feature type="transmembrane region" description="Helical" evidence="15">
    <location>
        <begin position="128"/>
        <end position="161"/>
    </location>
</feature>
<feature type="transmembrane region" description="Helical" evidence="15">
    <location>
        <begin position="466"/>
        <end position="489"/>
    </location>
</feature>
<dbReference type="Pfam" id="PF01490">
    <property type="entry name" value="Aa_trans"/>
    <property type="match status" value="1"/>
</dbReference>
<feature type="transmembrane region" description="Helical" evidence="15">
    <location>
        <begin position="57"/>
        <end position="77"/>
    </location>
</feature>
<dbReference type="Proteomes" id="UP000009168">
    <property type="component" value="Unassembled WGS sequence"/>
</dbReference>
<evidence type="ECO:0000256" key="11">
    <source>
        <dbReference type="ARBA" id="ARBA00023157"/>
    </source>
</evidence>